<gene>
    <name evidence="2" type="ORF">M413DRAFT_450000</name>
</gene>
<keyword evidence="3" id="KW-1185">Reference proteome</keyword>
<sequence>MTRSMLSHSISKEQPQNSDVSYRSCASLPSFNQRLMDAFIPTLLNQTIPSYSSESDSTQRYHDPASPTTRTLHSSRVLQQPYTQSEIHSFNCPNA</sequence>
<evidence type="ECO:0000256" key="1">
    <source>
        <dbReference type="SAM" id="MobiDB-lite"/>
    </source>
</evidence>
<dbReference type="HOGENOM" id="CLU_2373042_0_0_1"/>
<dbReference type="Proteomes" id="UP000053424">
    <property type="component" value="Unassembled WGS sequence"/>
</dbReference>
<proteinExistence type="predicted"/>
<reference evidence="3" key="2">
    <citation type="submission" date="2015-01" db="EMBL/GenBank/DDBJ databases">
        <title>Evolutionary Origins and Diversification of the Mycorrhizal Mutualists.</title>
        <authorList>
            <consortium name="DOE Joint Genome Institute"/>
            <consortium name="Mycorrhizal Genomics Consortium"/>
            <person name="Kohler A."/>
            <person name="Kuo A."/>
            <person name="Nagy L.G."/>
            <person name="Floudas D."/>
            <person name="Copeland A."/>
            <person name="Barry K.W."/>
            <person name="Cichocki N."/>
            <person name="Veneault-Fourrey C."/>
            <person name="LaButti K."/>
            <person name="Lindquist E.A."/>
            <person name="Lipzen A."/>
            <person name="Lundell T."/>
            <person name="Morin E."/>
            <person name="Murat C."/>
            <person name="Riley R."/>
            <person name="Ohm R."/>
            <person name="Sun H."/>
            <person name="Tunlid A."/>
            <person name="Henrissat B."/>
            <person name="Grigoriev I.V."/>
            <person name="Hibbett D.S."/>
            <person name="Martin F."/>
        </authorList>
    </citation>
    <scope>NUCLEOTIDE SEQUENCE [LARGE SCALE GENOMIC DNA]</scope>
    <source>
        <strain evidence="3">h7</strain>
    </source>
</reference>
<protein>
    <submittedName>
        <fullName evidence="2">Uncharacterized protein</fullName>
    </submittedName>
</protein>
<name>A0A0C3BS54_HEBCY</name>
<feature type="region of interest" description="Disordered" evidence="1">
    <location>
        <begin position="1"/>
        <end position="21"/>
    </location>
</feature>
<dbReference type="AlphaFoldDB" id="A0A0C3BS54"/>
<accession>A0A0C3BS54</accession>
<reference evidence="2 3" key="1">
    <citation type="submission" date="2014-04" db="EMBL/GenBank/DDBJ databases">
        <authorList>
            <consortium name="DOE Joint Genome Institute"/>
            <person name="Kuo A."/>
            <person name="Gay G."/>
            <person name="Dore J."/>
            <person name="Kohler A."/>
            <person name="Nagy L.G."/>
            <person name="Floudas D."/>
            <person name="Copeland A."/>
            <person name="Barry K.W."/>
            <person name="Cichocki N."/>
            <person name="Veneault-Fourrey C."/>
            <person name="LaButti K."/>
            <person name="Lindquist E.A."/>
            <person name="Lipzen A."/>
            <person name="Lundell T."/>
            <person name="Morin E."/>
            <person name="Murat C."/>
            <person name="Sun H."/>
            <person name="Tunlid A."/>
            <person name="Henrissat B."/>
            <person name="Grigoriev I.V."/>
            <person name="Hibbett D.S."/>
            <person name="Martin F."/>
            <person name="Nordberg H.P."/>
            <person name="Cantor M.N."/>
            <person name="Hua S.X."/>
        </authorList>
    </citation>
    <scope>NUCLEOTIDE SEQUENCE [LARGE SCALE GENOMIC DNA]</scope>
    <source>
        <strain evidence="3">h7</strain>
    </source>
</reference>
<feature type="region of interest" description="Disordered" evidence="1">
    <location>
        <begin position="49"/>
        <end position="77"/>
    </location>
</feature>
<evidence type="ECO:0000313" key="2">
    <source>
        <dbReference type="EMBL" id="KIM34904.1"/>
    </source>
</evidence>
<evidence type="ECO:0000313" key="3">
    <source>
        <dbReference type="Proteomes" id="UP000053424"/>
    </source>
</evidence>
<dbReference type="EMBL" id="KN831845">
    <property type="protein sequence ID" value="KIM34904.1"/>
    <property type="molecule type" value="Genomic_DNA"/>
</dbReference>
<feature type="compositionally biased region" description="Polar residues" evidence="1">
    <location>
        <begin position="66"/>
        <end position="77"/>
    </location>
</feature>
<organism evidence="2 3">
    <name type="scientific">Hebeloma cylindrosporum</name>
    <dbReference type="NCBI Taxonomy" id="76867"/>
    <lineage>
        <taxon>Eukaryota</taxon>
        <taxon>Fungi</taxon>
        <taxon>Dikarya</taxon>
        <taxon>Basidiomycota</taxon>
        <taxon>Agaricomycotina</taxon>
        <taxon>Agaricomycetes</taxon>
        <taxon>Agaricomycetidae</taxon>
        <taxon>Agaricales</taxon>
        <taxon>Agaricineae</taxon>
        <taxon>Hymenogastraceae</taxon>
        <taxon>Hebeloma</taxon>
    </lineage>
</organism>